<keyword evidence="1" id="KW-1133">Transmembrane helix</keyword>
<dbReference type="GO" id="GO:0022900">
    <property type="term" value="P:electron transport chain"/>
    <property type="evidence" value="ECO:0007669"/>
    <property type="project" value="InterPro"/>
</dbReference>
<dbReference type="GO" id="GO:0004129">
    <property type="term" value="F:cytochrome-c oxidase activity"/>
    <property type="evidence" value="ECO:0007669"/>
    <property type="project" value="UniProtKB-EC"/>
</dbReference>
<keyword evidence="3" id="KW-1185">Reference proteome</keyword>
<dbReference type="Gene3D" id="1.10.287.70">
    <property type="match status" value="1"/>
</dbReference>
<dbReference type="InterPro" id="IPR035973">
    <property type="entry name" value="Cyt_c_oxidase_su3-like_sf"/>
</dbReference>
<proteinExistence type="predicted"/>
<dbReference type="EMBL" id="BMFQ01000002">
    <property type="protein sequence ID" value="GGG49304.1"/>
    <property type="molecule type" value="Genomic_DNA"/>
</dbReference>
<organism evidence="2 3">
    <name type="scientific">Bizionia arctica</name>
    <dbReference type="NCBI Taxonomy" id="1495645"/>
    <lineage>
        <taxon>Bacteria</taxon>
        <taxon>Pseudomonadati</taxon>
        <taxon>Bacteroidota</taxon>
        <taxon>Flavobacteriia</taxon>
        <taxon>Flavobacteriales</taxon>
        <taxon>Flavobacteriaceae</taxon>
        <taxon>Bizionia</taxon>
    </lineage>
</organism>
<evidence type="ECO:0008006" key="4">
    <source>
        <dbReference type="Google" id="ProtNLM"/>
    </source>
</evidence>
<dbReference type="GO" id="GO:0005886">
    <property type="term" value="C:plasma membrane"/>
    <property type="evidence" value="ECO:0007669"/>
    <property type="project" value="UniProtKB-SubCell"/>
</dbReference>
<reference evidence="2" key="1">
    <citation type="journal article" date="2014" name="Int. J. Syst. Evol. Microbiol.">
        <title>Complete genome sequence of Corynebacterium casei LMG S-19264T (=DSM 44701T), isolated from a smear-ripened cheese.</title>
        <authorList>
            <consortium name="US DOE Joint Genome Institute (JGI-PGF)"/>
            <person name="Walter F."/>
            <person name="Albersmeier A."/>
            <person name="Kalinowski J."/>
            <person name="Ruckert C."/>
        </authorList>
    </citation>
    <scope>NUCLEOTIDE SEQUENCE</scope>
    <source>
        <strain evidence="2">CGMCC 1.12751</strain>
    </source>
</reference>
<protein>
    <recommendedName>
        <fullName evidence="4">Cytochrome c oxidase polypeptide IV</fullName>
    </recommendedName>
</protein>
<accession>A0A917GK30</accession>
<dbReference type="RefSeq" id="WP_188464482.1">
    <property type="nucleotide sequence ID" value="NZ_BMFQ01000002.1"/>
</dbReference>
<gene>
    <name evidence="2" type="ORF">GCM10010976_20740</name>
</gene>
<dbReference type="SUPFAM" id="SSF81452">
    <property type="entry name" value="Cytochrome c oxidase subunit III-like"/>
    <property type="match status" value="1"/>
</dbReference>
<evidence type="ECO:0000256" key="1">
    <source>
        <dbReference type="SAM" id="Phobius"/>
    </source>
</evidence>
<reference evidence="2" key="2">
    <citation type="submission" date="2020-09" db="EMBL/GenBank/DDBJ databases">
        <authorList>
            <person name="Sun Q."/>
            <person name="Zhou Y."/>
        </authorList>
    </citation>
    <scope>NUCLEOTIDE SEQUENCE</scope>
    <source>
        <strain evidence="2">CGMCC 1.12751</strain>
    </source>
</reference>
<dbReference type="Proteomes" id="UP000625976">
    <property type="component" value="Unassembled WGS sequence"/>
</dbReference>
<keyword evidence="1" id="KW-0472">Membrane</keyword>
<name>A0A917GK30_9FLAO</name>
<evidence type="ECO:0000313" key="3">
    <source>
        <dbReference type="Proteomes" id="UP000625976"/>
    </source>
</evidence>
<keyword evidence="1" id="KW-0812">Transmembrane</keyword>
<sequence length="72" mass="8337">MSKEKKYKAQPEELPKPTYWPFFLAFGVVLIFWGILTSWIITGIGFILFAVALTGWIIEIYKELPKKEDDGL</sequence>
<comment type="caution">
    <text evidence="2">The sequence shown here is derived from an EMBL/GenBank/DDBJ whole genome shotgun (WGS) entry which is preliminary data.</text>
</comment>
<feature type="transmembrane region" description="Helical" evidence="1">
    <location>
        <begin position="20"/>
        <end position="53"/>
    </location>
</feature>
<evidence type="ECO:0000313" key="2">
    <source>
        <dbReference type="EMBL" id="GGG49304.1"/>
    </source>
</evidence>
<dbReference type="AlphaFoldDB" id="A0A917GK30"/>